<dbReference type="EMBL" id="FNHE01000019">
    <property type="protein sequence ID" value="SDN40816.1"/>
    <property type="molecule type" value="Genomic_DNA"/>
</dbReference>
<evidence type="ECO:0000256" key="1">
    <source>
        <dbReference type="SAM" id="MobiDB-lite"/>
    </source>
</evidence>
<dbReference type="STRING" id="1137991.SAMN05660642_04786"/>
<keyword evidence="3" id="KW-1185">Reference proteome</keyword>
<feature type="compositionally biased region" description="Gly residues" evidence="1">
    <location>
        <begin position="70"/>
        <end position="80"/>
    </location>
</feature>
<feature type="compositionally biased region" description="Basic residues" evidence="1">
    <location>
        <begin position="120"/>
        <end position="134"/>
    </location>
</feature>
<gene>
    <name evidence="2" type="ORF">SAMN05660642_04786</name>
</gene>
<proteinExistence type="predicted"/>
<evidence type="ECO:0000313" key="3">
    <source>
        <dbReference type="Proteomes" id="UP000198680"/>
    </source>
</evidence>
<feature type="region of interest" description="Disordered" evidence="1">
    <location>
        <begin position="1"/>
        <end position="86"/>
    </location>
</feature>
<name>A0A1H0B5A0_9ACTN</name>
<sequence>MSGQRTTGRRRRTRPTRGRWAAARGGPRPRRATCRSRRRDVGSPPAGRATTTAPGGPGRPRDRLSWSGATSGGTWHGGAQGRARCADDRLGRRSVRAAVHTAAILGGGGTGPAGADGRRDGRRPRVRCRAHHRTAGCPGAARTGHRRRCLAGHGARHEGPPRRSEGGGRGRPAPLHLAGAGRRAVLHRDAALGSGPRAPVAVPAWPAPQRRQAGRAVRRCRQHPRRRGSTCRMDTTRSTGCTQPPLASSGLPMVGPHWPVPSAQRRVRGRVPACRPH</sequence>
<reference evidence="3" key="1">
    <citation type="submission" date="2016-10" db="EMBL/GenBank/DDBJ databases">
        <authorList>
            <person name="Varghese N."/>
            <person name="Submissions S."/>
        </authorList>
    </citation>
    <scope>NUCLEOTIDE SEQUENCE [LARGE SCALE GENOMIC DNA]</scope>
    <source>
        <strain evidence="3">DSM 45419</strain>
    </source>
</reference>
<feature type="region of interest" description="Disordered" evidence="1">
    <location>
        <begin position="102"/>
        <end position="176"/>
    </location>
</feature>
<dbReference type="Proteomes" id="UP000198680">
    <property type="component" value="Unassembled WGS sequence"/>
</dbReference>
<feature type="compositionally biased region" description="Basic and acidic residues" evidence="1">
    <location>
        <begin position="155"/>
        <end position="168"/>
    </location>
</feature>
<feature type="compositionally biased region" description="Basic residues" evidence="1">
    <location>
        <begin position="7"/>
        <end position="17"/>
    </location>
</feature>
<feature type="compositionally biased region" description="Basic residues" evidence="1">
    <location>
        <begin position="27"/>
        <end position="38"/>
    </location>
</feature>
<feature type="compositionally biased region" description="Low complexity" evidence="1">
    <location>
        <begin position="44"/>
        <end position="54"/>
    </location>
</feature>
<feature type="compositionally biased region" description="Gly residues" evidence="1">
    <location>
        <begin position="105"/>
        <end position="114"/>
    </location>
</feature>
<feature type="compositionally biased region" description="Polar residues" evidence="1">
    <location>
        <begin position="232"/>
        <end position="246"/>
    </location>
</feature>
<organism evidence="2 3">
    <name type="scientific">Geodermatophilus siccatus</name>
    <dbReference type="NCBI Taxonomy" id="1137991"/>
    <lineage>
        <taxon>Bacteria</taxon>
        <taxon>Bacillati</taxon>
        <taxon>Actinomycetota</taxon>
        <taxon>Actinomycetes</taxon>
        <taxon>Geodermatophilales</taxon>
        <taxon>Geodermatophilaceae</taxon>
        <taxon>Geodermatophilus</taxon>
    </lineage>
</organism>
<feature type="region of interest" description="Disordered" evidence="1">
    <location>
        <begin position="221"/>
        <end position="254"/>
    </location>
</feature>
<dbReference type="AlphaFoldDB" id="A0A1H0B5A0"/>
<protein>
    <submittedName>
        <fullName evidence="2">Uncharacterized protein</fullName>
    </submittedName>
</protein>
<evidence type="ECO:0000313" key="2">
    <source>
        <dbReference type="EMBL" id="SDN40816.1"/>
    </source>
</evidence>
<accession>A0A1H0B5A0</accession>